<evidence type="ECO:0008006" key="3">
    <source>
        <dbReference type="Google" id="ProtNLM"/>
    </source>
</evidence>
<dbReference type="PANTHER" id="PTHR33332">
    <property type="entry name" value="REVERSE TRANSCRIPTASE DOMAIN-CONTAINING PROTEIN"/>
    <property type="match status" value="1"/>
</dbReference>
<evidence type="ECO:0000313" key="1">
    <source>
        <dbReference type="EMBL" id="PKU31812.1"/>
    </source>
</evidence>
<reference evidence="2" key="1">
    <citation type="submission" date="2017-11" db="EMBL/GenBank/DDBJ databases">
        <authorList>
            <person name="Lima N.C."/>
            <person name="Parody-Merino A.M."/>
            <person name="Battley P.F."/>
            <person name="Fidler A.E."/>
            <person name="Prosdocimi F."/>
        </authorList>
    </citation>
    <scope>NUCLEOTIDE SEQUENCE [LARGE SCALE GENOMIC DNA]</scope>
</reference>
<evidence type="ECO:0000313" key="2">
    <source>
        <dbReference type="Proteomes" id="UP000233556"/>
    </source>
</evidence>
<gene>
    <name evidence="1" type="ORF">llap_17883</name>
</gene>
<organism evidence="1 2">
    <name type="scientific">Limosa lapponica baueri</name>
    <dbReference type="NCBI Taxonomy" id="1758121"/>
    <lineage>
        <taxon>Eukaryota</taxon>
        <taxon>Metazoa</taxon>
        <taxon>Chordata</taxon>
        <taxon>Craniata</taxon>
        <taxon>Vertebrata</taxon>
        <taxon>Euteleostomi</taxon>
        <taxon>Archelosauria</taxon>
        <taxon>Archosauria</taxon>
        <taxon>Dinosauria</taxon>
        <taxon>Saurischia</taxon>
        <taxon>Theropoda</taxon>
        <taxon>Coelurosauria</taxon>
        <taxon>Aves</taxon>
        <taxon>Neognathae</taxon>
        <taxon>Neoaves</taxon>
        <taxon>Charadriiformes</taxon>
        <taxon>Scolopacidae</taxon>
        <taxon>Limosa</taxon>
    </lineage>
</organism>
<sequence>MSIPSDPGHHLALVLVTGLGKDAKVSVPQGTVLGPVLFDIFISDIDNGIKCTFSKFANDTKLRGAVHMPEGPDAIQRDLDKLGKWTCVNLLRFNKAKYQVLQPGQDNPQYQYKMGDEGIESSSAKKDLQVLVDEKLDKSQYALTVQKAQNANCVLGYIKRNVASRLRVQYLCSTLVRPHLQYFLQLWSLQHRKHMDLLEQVQRRATKMIRGLECLSYENRLRELGLFSLEK</sequence>
<accession>A0A2I0TDF3</accession>
<dbReference type="EMBL" id="KZ512236">
    <property type="protein sequence ID" value="PKU31812.1"/>
    <property type="molecule type" value="Genomic_DNA"/>
</dbReference>
<dbReference type="Proteomes" id="UP000233556">
    <property type="component" value="Unassembled WGS sequence"/>
</dbReference>
<reference evidence="2" key="2">
    <citation type="submission" date="2017-12" db="EMBL/GenBank/DDBJ databases">
        <title>Genome sequence of the Bar-tailed Godwit (Limosa lapponica baueri).</title>
        <authorList>
            <person name="Lima N.C.B."/>
            <person name="Parody-Merino A.M."/>
            <person name="Battley P.F."/>
            <person name="Fidler A.E."/>
            <person name="Prosdocimi F."/>
        </authorList>
    </citation>
    <scope>NUCLEOTIDE SEQUENCE [LARGE SCALE GENOMIC DNA]</scope>
</reference>
<dbReference type="AlphaFoldDB" id="A0A2I0TDF3"/>
<name>A0A2I0TDF3_LIMLA</name>
<dbReference type="OrthoDB" id="416454at2759"/>
<protein>
    <recommendedName>
        <fullName evidence="3">Rna-directed dna polymerase from mobile element jockey-like</fullName>
    </recommendedName>
</protein>
<keyword evidence="2" id="KW-1185">Reference proteome</keyword>
<proteinExistence type="predicted"/>